<accession>A0ABS7Z892</accession>
<dbReference type="RefSeq" id="WP_225553558.1">
    <property type="nucleotide sequence ID" value="NZ_JADEYP010000019.1"/>
</dbReference>
<keyword evidence="6 7" id="KW-0998">Cell outer membrane</keyword>
<dbReference type="InterPro" id="IPR039426">
    <property type="entry name" value="TonB-dep_rcpt-like"/>
</dbReference>
<evidence type="ECO:0000256" key="5">
    <source>
        <dbReference type="ARBA" id="ARBA00023136"/>
    </source>
</evidence>
<dbReference type="Gene3D" id="2.40.170.20">
    <property type="entry name" value="TonB-dependent receptor, beta-barrel domain"/>
    <property type="match status" value="1"/>
</dbReference>
<dbReference type="Pfam" id="PF07715">
    <property type="entry name" value="Plug"/>
    <property type="match status" value="1"/>
</dbReference>
<proteinExistence type="inferred from homology"/>
<comment type="subcellular location">
    <subcellularLocation>
        <location evidence="1 7">Cell outer membrane</location>
        <topology evidence="1 7">Multi-pass membrane protein</topology>
    </subcellularLocation>
</comment>
<dbReference type="InterPro" id="IPR011662">
    <property type="entry name" value="Secretin/TonB_short_N"/>
</dbReference>
<dbReference type="Pfam" id="PF07660">
    <property type="entry name" value="STN"/>
    <property type="match status" value="1"/>
</dbReference>
<evidence type="ECO:0000256" key="7">
    <source>
        <dbReference type="PROSITE-ProRule" id="PRU01360"/>
    </source>
</evidence>
<keyword evidence="2 7" id="KW-0813">Transport</keyword>
<keyword evidence="3 7" id="KW-1134">Transmembrane beta strand</keyword>
<dbReference type="Pfam" id="PF13715">
    <property type="entry name" value="CarbopepD_reg_2"/>
    <property type="match status" value="1"/>
</dbReference>
<dbReference type="Gene3D" id="2.170.130.10">
    <property type="entry name" value="TonB-dependent receptor, plug domain"/>
    <property type="match status" value="1"/>
</dbReference>
<protein>
    <submittedName>
        <fullName evidence="9">SusC/RagA family TonB-linked outer membrane protein</fullName>
    </submittedName>
</protein>
<keyword evidence="4 7" id="KW-0812">Transmembrane</keyword>
<feature type="domain" description="Secretin/TonB short N-terminal" evidence="8">
    <location>
        <begin position="96"/>
        <end position="147"/>
    </location>
</feature>
<keyword evidence="5 7" id="KW-0472">Membrane</keyword>
<dbReference type="InterPro" id="IPR037066">
    <property type="entry name" value="Plug_dom_sf"/>
</dbReference>
<dbReference type="PROSITE" id="PS52016">
    <property type="entry name" value="TONB_DEPENDENT_REC_3"/>
    <property type="match status" value="1"/>
</dbReference>
<dbReference type="SMART" id="SM00965">
    <property type="entry name" value="STN"/>
    <property type="match status" value="1"/>
</dbReference>
<evidence type="ECO:0000256" key="3">
    <source>
        <dbReference type="ARBA" id="ARBA00022452"/>
    </source>
</evidence>
<dbReference type="SUPFAM" id="SSF56935">
    <property type="entry name" value="Porins"/>
    <property type="match status" value="1"/>
</dbReference>
<keyword evidence="10" id="KW-1185">Reference proteome</keyword>
<evidence type="ECO:0000256" key="4">
    <source>
        <dbReference type="ARBA" id="ARBA00022692"/>
    </source>
</evidence>
<evidence type="ECO:0000259" key="8">
    <source>
        <dbReference type="SMART" id="SM00965"/>
    </source>
</evidence>
<evidence type="ECO:0000313" key="10">
    <source>
        <dbReference type="Proteomes" id="UP001165302"/>
    </source>
</evidence>
<dbReference type="InterPro" id="IPR023997">
    <property type="entry name" value="TonB-dep_OMP_SusC/RagA_CS"/>
</dbReference>
<name>A0ABS7Z892_9SPHI</name>
<evidence type="ECO:0000256" key="2">
    <source>
        <dbReference type="ARBA" id="ARBA00022448"/>
    </source>
</evidence>
<dbReference type="InterPro" id="IPR008969">
    <property type="entry name" value="CarboxyPept-like_regulatory"/>
</dbReference>
<evidence type="ECO:0000313" key="9">
    <source>
        <dbReference type="EMBL" id="MCA5005636.1"/>
    </source>
</evidence>
<evidence type="ECO:0000256" key="6">
    <source>
        <dbReference type="ARBA" id="ARBA00023237"/>
    </source>
</evidence>
<dbReference type="Gene3D" id="2.60.40.1120">
    <property type="entry name" value="Carboxypeptidase-like, regulatory domain"/>
    <property type="match status" value="1"/>
</dbReference>
<sequence length="1160" mass="130204">MKLFLNPFLQKGESRRSISDELNSTAVEYWTGNITKERLTAKTLPKTLMKINLVALMVTMGLSQVGAKTIAQEVTIKRNKSNLETIFKDLEKQTGYTFFYRKSDIQSSKNISVDFKNIPLKEALSQILNQGNFSHEYFNNTIVIKKNANTLSSVKINTPSGINLLNQQQTIKGRVIDNLGNPIKGASIRLKSEPSKIVISDENGNFILPLTSLNEILVVSYVGFENKEVKSTLNANQMIVRLAKQETEIGEVVVTGTGINRNKDSFTGTTASFSGEELKAVSNNNIIQSLRTLDPSFLQIENNLAGSNPNIMPVIEVRGKSSIPSATLKDEFGSDPNQPLFVLDGFPTNIQTIMDLDINRVASVTILKDAASTALYGSQASNGVVVVETVKPKPGELRFSYTQDFRFESPDLSAYNMMNAKEKLEFEKLAGRYIPSSDGDPALQVVLENLYNTHLENVQRGVDTYWLNEPVKHGYSTNNSINVSGGDQAFTYNVGFNYRIADGVMKGSGRDSYGGTTNLTYRKDKLHVNNITYIRGTKTEESPYGSFADFVNANPYYEKNYDSPYLEVTRKADRGGTQLVVFNPLYNAVQNQYNKSSNIEVQNNFNANYDVTNYLRLNSGLQVTKGNSFAKRYRSPEMTDFSDTPLLRKGRYNDSRSNNFSYQVNLMLTFYKTFANDHIVNVNWRNTISENKNDSYQTIAEGFPAGSLGSPRFAYNYLQDGSPNSSSGVYRAVNSTLSSNYSFKNKYLFDFVYRIDGSTAYGSNRRYSPYYAFGLGWNIHREDFIKNQSWINTLRITGNVGITGNQNFSNISSISVYNYNSNVNYNLFGQGVSLSMLGNPNLEPQKTKQISTSIDFSLFNNRLAGYINAYNKETNPLIVPVDLPSSTGIFSYPYNIGSLTYQGVETKLTYFPIYNLEKGFTWNFSITGASYKSKYDGFGNILETLNKKQEVDKNLIRYIDGNSAEAIWATQSLGIDPTTGREVFLTKDGQYSFDYSAANIMNVGNTAAKMEGVISTNLRYKGFNFGIGLRYRIGGEIFNSALFNKVENITYTNIANNQDKRALYDRWKNPGDISQFKGISQTSSTPISSRFVQMNNSLSSETLNIGYLFNDQLWLKKSGIESLNINFLANDFLYFSTIRRERGIDYPYARTFALSLRASF</sequence>
<evidence type="ECO:0000256" key="1">
    <source>
        <dbReference type="ARBA" id="ARBA00004571"/>
    </source>
</evidence>
<comment type="similarity">
    <text evidence="7">Belongs to the TonB-dependent receptor family.</text>
</comment>
<dbReference type="EMBL" id="JADEYP010000019">
    <property type="protein sequence ID" value="MCA5005636.1"/>
    <property type="molecule type" value="Genomic_DNA"/>
</dbReference>
<gene>
    <name evidence="9" type="ORF">IPZ78_10775</name>
</gene>
<organism evidence="9 10">
    <name type="scientific">Sphingobacterium bovistauri</name>
    <dbReference type="NCBI Taxonomy" id="2781959"/>
    <lineage>
        <taxon>Bacteria</taxon>
        <taxon>Pseudomonadati</taxon>
        <taxon>Bacteroidota</taxon>
        <taxon>Sphingobacteriia</taxon>
        <taxon>Sphingobacteriales</taxon>
        <taxon>Sphingobacteriaceae</taxon>
        <taxon>Sphingobacterium</taxon>
    </lineage>
</organism>
<dbReference type="SUPFAM" id="SSF49464">
    <property type="entry name" value="Carboxypeptidase regulatory domain-like"/>
    <property type="match status" value="1"/>
</dbReference>
<dbReference type="InterPro" id="IPR012910">
    <property type="entry name" value="Plug_dom"/>
</dbReference>
<dbReference type="InterPro" id="IPR036942">
    <property type="entry name" value="Beta-barrel_TonB_sf"/>
</dbReference>
<dbReference type="NCBIfam" id="TIGR04057">
    <property type="entry name" value="SusC_RagA_signa"/>
    <property type="match status" value="1"/>
</dbReference>
<dbReference type="InterPro" id="IPR023996">
    <property type="entry name" value="TonB-dep_OMP_SusC/RagA"/>
</dbReference>
<dbReference type="Proteomes" id="UP001165302">
    <property type="component" value="Unassembled WGS sequence"/>
</dbReference>
<comment type="caution">
    <text evidence="9">The sequence shown here is derived from an EMBL/GenBank/DDBJ whole genome shotgun (WGS) entry which is preliminary data.</text>
</comment>
<reference evidence="9" key="1">
    <citation type="submission" date="2020-10" db="EMBL/GenBank/DDBJ databases">
        <authorList>
            <person name="Lu T."/>
            <person name="Wang Q."/>
            <person name="Han X."/>
        </authorList>
    </citation>
    <scope>NUCLEOTIDE SEQUENCE</scope>
    <source>
        <strain evidence="9">WQ 366</strain>
    </source>
</reference>
<dbReference type="NCBIfam" id="TIGR04056">
    <property type="entry name" value="OMP_RagA_SusC"/>
    <property type="match status" value="1"/>
</dbReference>